<gene>
    <name evidence="1" type="ORF">ZEAMMB73_Zm00001d015286</name>
</gene>
<sequence length="195" mass="21787">MAAPSLSFPVLLLASTYTFLLQEGVEPLHEEFIDKESVIGSSGLLAGDVCANVADSSFVFCAVSMVFRDRFCVPWYYGLMVDSSTISPRKQVQSDLKVRLAMLKPAKVERMVVITTCSHICTPQKKSQVFYLRRLLTMLHKKQSSKVDIPLNCALSDVLLKDESMADKVEWANNTKVIIRSKGVLSRVQVLRVVQ</sequence>
<proteinExistence type="predicted"/>
<protein>
    <submittedName>
        <fullName evidence="1">Uncharacterized protein</fullName>
    </submittedName>
</protein>
<reference evidence="1" key="1">
    <citation type="submission" date="2015-12" db="EMBL/GenBank/DDBJ databases">
        <title>Update maize B73 reference genome by single molecule sequencing technologies.</title>
        <authorList>
            <consortium name="Maize Genome Sequencing Project"/>
            <person name="Ware D."/>
        </authorList>
    </citation>
    <scope>NUCLEOTIDE SEQUENCE</scope>
    <source>
        <tissue evidence="1">Seedling</tissue>
    </source>
</reference>
<name>A0A1D6H111_MAIZE</name>
<dbReference type="EMBL" id="CM000781">
    <property type="protein sequence ID" value="AQK68580.1"/>
    <property type="molecule type" value="Genomic_DNA"/>
</dbReference>
<dbReference type="InParanoid" id="A0A1D6H111"/>
<evidence type="ECO:0000313" key="1">
    <source>
        <dbReference type="EMBL" id="AQK68580.1"/>
    </source>
</evidence>
<organism evidence="1">
    <name type="scientific">Zea mays</name>
    <name type="common">Maize</name>
    <dbReference type="NCBI Taxonomy" id="4577"/>
    <lineage>
        <taxon>Eukaryota</taxon>
        <taxon>Viridiplantae</taxon>
        <taxon>Streptophyta</taxon>
        <taxon>Embryophyta</taxon>
        <taxon>Tracheophyta</taxon>
        <taxon>Spermatophyta</taxon>
        <taxon>Magnoliopsida</taxon>
        <taxon>Liliopsida</taxon>
        <taxon>Poales</taxon>
        <taxon>Poaceae</taxon>
        <taxon>PACMAD clade</taxon>
        <taxon>Panicoideae</taxon>
        <taxon>Andropogonodae</taxon>
        <taxon>Andropogoneae</taxon>
        <taxon>Tripsacinae</taxon>
        <taxon>Zea</taxon>
    </lineage>
</organism>
<dbReference type="AlphaFoldDB" id="A0A1D6H111"/>
<accession>A0A1D6H111</accession>